<dbReference type="PRINTS" id="PR00385">
    <property type="entry name" value="P450"/>
</dbReference>
<evidence type="ECO:0000256" key="7">
    <source>
        <dbReference type="ARBA" id="ARBA00022723"/>
    </source>
</evidence>
<gene>
    <name evidence="15" type="ORF">PHLGIDRAFT_89231</name>
</gene>
<dbReference type="HOGENOM" id="CLU_001570_2_3_1"/>
<evidence type="ECO:0000256" key="12">
    <source>
        <dbReference type="ARBA" id="ARBA00023136"/>
    </source>
</evidence>
<keyword evidence="10 13" id="KW-0408">Iron</keyword>
<comment type="similarity">
    <text evidence="4 14">Belongs to the cytochrome P450 family.</text>
</comment>
<evidence type="ECO:0000256" key="4">
    <source>
        <dbReference type="ARBA" id="ARBA00010617"/>
    </source>
</evidence>
<evidence type="ECO:0000313" key="15">
    <source>
        <dbReference type="EMBL" id="KIP07729.1"/>
    </source>
</evidence>
<dbReference type="AlphaFoldDB" id="A0A0C3NRA1"/>
<dbReference type="Gene3D" id="1.10.630.10">
    <property type="entry name" value="Cytochrome P450"/>
    <property type="match status" value="1"/>
</dbReference>
<keyword evidence="9 14" id="KW-0560">Oxidoreductase</keyword>
<evidence type="ECO:0000256" key="6">
    <source>
        <dbReference type="ARBA" id="ARBA00022692"/>
    </source>
</evidence>
<evidence type="ECO:0000256" key="2">
    <source>
        <dbReference type="ARBA" id="ARBA00004167"/>
    </source>
</evidence>
<evidence type="ECO:0000313" key="16">
    <source>
        <dbReference type="Proteomes" id="UP000053257"/>
    </source>
</evidence>
<dbReference type="Pfam" id="PF00067">
    <property type="entry name" value="p450"/>
    <property type="match status" value="1"/>
</dbReference>
<dbReference type="Proteomes" id="UP000053257">
    <property type="component" value="Unassembled WGS sequence"/>
</dbReference>
<dbReference type="GO" id="GO:0004497">
    <property type="term" value="F:monooxygenase activity"/>
    <property type="evidence" value="ECO:0007669"/>
    <property type="project" value="UniProtKB-KW"/>
</dbReference>
<evidence type="ECO:0000256" key="11">
    <source>
        <dbReference type="ARBA" id="ARBA00023033"/>
    </source>
</evidence>
<keyword evidence="16" id="KW-1185">Reference proteome</keyword>
<evidence type="ECO:0000256" key="10">
    <source>
        <dbReference type="ARBA" id="ARBA00023004"/>
    </source>
</evidence>
<dbReference type="PANTHER" id="PTHR46300">
    <property type="entry name" value="P450, PUTATIVE (EUROFUNG)-RELATED-RELATED"/>
    <property type="match status" value="1"/>
</dbReference>
<dbReference type="InterPro" id="IPR002401">
    <property type="entry name" value="Cyt_P450_E_grp-I"/>
</dbReference>
<dbReference type="GO" id="GO:0020037">
    <property type="term" value="F:heme binding"/>
    <property type="evidence" value="ECO:0007669"/>
    <property type="project" value="InterPro"/>
</dbReference>
<organism evidence="15 16">
    <name type="scientific">Phlebiopsis gigantea (strain 11061_1 CR5-6)</name>
    <name type="common">White-rot fungus</name>
    <name type="synonym">Peniophora gigantea</name>
    <dbReference type="NCBI Taxonomy" id="745531"/>
    <lineage>
        <taxon>Eukaryota</taxon>
        <taxon>Fungi</taxon>
        <taxon>Dikarya</taxon>
        <taxon>Basidiomycota</taxon>
        <taxon>Agaricomycotina</taxon>
        <taxon>Agaricomycetes</taxon>
        <taxon>Polyporales</taxon>
        <taxon>Phanerochaetaceae</taxon>
        <taxon>Phlebiopsis</taxon>
    </lineage>
</organism>
<reference evidence="15 16" key="1">
    <citation type="journal article" date="2014" name="PLoS Genet.">
        <title>Analysis of the Phlebiopsis gigantea genome, transcriptome and secretome provides insight into its pioneer colonization strategies of wood.</title>
        <authorList>
            <person name="Hori C."/>
            <person name="Ishida T."/>
            <person name="Igarashi K."/>
            <person name="Samejima M."/>
            <person name="Suzuki H."/>
            <person name="Master E."/>
            <person name="Ferreira P."/>
            <person name="Ruiz-Duenas F.J."/>
            <person name="Held B."/>
            <person name="Canessa P."/>
            <person name="Larrondo L.F."/>
            <person name="Schmoll M."/>
            <person name="Druzhinina I.S."/>
            <person name="Kubicek C.P."/>
            <person name="Gaskell J.A."/>
            <person name="Kersten P."/>
            <person name="St John F."/>
            <person name="Glasner J."/>
            <person name="Sabat G."/>
            <person name="Splinter BonDurant S."/>
            <person name="Syed K."/>
            <person name="Yadav J."/>
            <person name="Mgbeahuruike A.C."/>
            <person name="Kovalchuk A."/>
            <person name="Asiegbu F.O."/>
            <person name="Lackner G."/>
            <person name="Hoffmeister D."/>
            <person name="Rencoret J."/>
            <person name="Gutierrez A."/>
            <person name="Sun H."/>
            <person name="Lindquist E."/>
            <person name="Barry K."/>
            <person name="Riley R."/>
            <person name="Grigoriev I.V."/>
            <person name="Henrissat B."/>
            <person name="Kues U."/>
            <person name="Berka R.M."/>
            <person name="Martinez A.T."/>
            <person name="Covert S.F."/>
            <person name="Blanchette R.A."/>
            <person name="Cullen D."/>
        </authorList>
    </citation>
    <scope>NUCLEOTIDE SEQUENCE [LARGE SCALE GENOMIC DNA]</scope>
    <source>
        <strain evidence="15 16">11061_1 CR5-6</strain>
    </source>
</reference>
<keyword evidence="12" id="KW-0472">Membrane</keyword>
<evidence type="ECO:0000256" key="8">
    <source>
        <dbReference type="ARBA" id="ARBA00022989"/>
    </source>
</evidence>
<dbReference type="InterPro" id="IPR017972">
    <property type="entry name" value="Cyt_P450_CS"/>
</dbReference>
<dbReference type="GO" id="GO:0005506">
    <property type="term" value="F:iron ion binding"/>
    <property type="evidence" value="ECO:0007669"/>
    <property type="project" value="InterPro"/>
</dbReference>
<keyword evidence="8" id="KW-1133">Transmembrane helix</keyword>
<comment type="subcellular location">
    <subcellularLocation>
        <location evidence="2">Membrane</location>
        <topology evidence="2">Single-pass membrane protein</topology>
    </subcellularLocation>
</comment>
<keyword evidence="11 14" id="KW-0503">Monooxygenase</keyword>
<comment type="cofactor">
    <cofactor evidence="1 13">
        <name>heme</name>
        <dbReference type="ChEBI" id="CHEBI:30413"/>
    </cofactor>
</comment>
<evidence type="ECO:0000256" key="1">
    <source>
        <dbReference type="ARBA" id="ARBA00001971"/>
    </source>
</evidence>
<evidence type="ECO:0000256" key="5">
    <source>
        <dbReference type="ARBA" id="ARBA00022617"/>
    </source>
</evidence>
<keyword evidence="5 13" id="KW-0349">Heme</keyword>
<evidence type="ECO:0008006" key="17">
    <source>
        <dbReference type="Google" id="ProtNLM"/>
    </source>
</evidence>
<dbReference type="InterPro" id="IPR050364">
    <property type="entry name" value="Cytochrome_P450_fung"/>
</dbReference>
<dbReference type="STRING" id="745531.A0A0C3NRA1"/>
<dbReference type="EMBL" id="KN840492">
    <property type="protein sequence ID" value="KIP07729.1"/>
    <property type="molecule type" value="Genomic_DNA"/>
</dbReference>
<dbReference type="SUPFAM" id="SSF48264">
    <property type="entry name" value="Cytochrome P450"/>
    <property type="match status" value="1"/>
</dbReference>
<feature type="binding site" description="axial binding residue" evidence="13">
    <location>
        <position position="392"/>
    </location>
    <ligand>
        <name>heme</name>
        <dbReference type="ChEBI" id="CHEBI:30413"/>
    </ligand>
    <ligandPart>
        <name>Fe</name>
        <dbReference type="ChEBI" id="CHEBI:18248"/>
    </ligandPart>
</feature>
<dbReference type="GO" id="GO:0016705">
    <property type="term" value="F:oxidoreductase activity, acting on paired donors, with incorporation or reduction of molecular oxygen"/>
    <property type="evidence" value="ECO:0007669"/>
    <property type="project" value="InterPro"/>
</dbReference>
<evidence type="ECO:0000256" key="9">
    <source>
        <dbReference type="ARBA" id="ARBA00023002"/>
    </source>
</evidence>
<accession>A0A0C3NRA1</accession>
<dbReference type="PROSITE" id="PS00086">
    <property type="entry name" value="CYTOCHROME_P450"/>
    <property type="match status" value="1"/>
</dbReference>
<evidence type="ECO:0000256" key="3">
    <source>
        <dbReference type="ARBA" id="ARBA00005179"/>
    </source>
</evidence>
<dbReference type="GO" id="GO:0016020">
    <property type="term" value="C:membrane"/>
    <property type="evidence" value="ECO:0007669"/>
    <property type="project" value="UniProtKB-SubCell"/>
</dbReference>
<keyword evidence="7 13" id="KW-0479">Metal-binding</keyword>
<evidence type="ECO:0000256" key="13">
    <source>
        <dbReference type="PIRSR" id="PIRSR602401-1"/>
    </source>
</evidence>
<dbReference type="PANTHER" id="PTHR46300:SF7">
    <property type="entry name" value="P450, PUTATIVE (EUROFUNG)-RELATED"/>
    <property type="match status" value="1"/>
</dbReference>
<dbReference type="InterPro" id="IPR036396">
    <property type="entry name" value="Cyt_P450_sf"/>
</dbReference>
<dbReference type="PRINTS" id="PR00463">
    <property type="entry name" value="EP450I"/>
</dbReference>
<name>A0A0C3NRA1_PHLG1</name>
<keyword evidence="6" id="KW-0812">Transmembrane</keyword>
<dbReference type="CDD" id="cd11065">
    <property type="entry name" value="CYP64-like"/>
    <property type="match status" value="1"/>
</dbReference>
<protein>
    <recommendedName>
        <fullName evidence="17">Cytochrome P450</fullName>
    </recommendedName>
</protein>
<comment type="pathway">
    <text evidence="3">Secondary metabolite biosynthesis.</text>
</comment>
<dbReference type="InterPro" id="IPR001128">
    <property type="entry name" value="Cyt_P450"/>
</dbReference>
<evidence type="ECO:0000256" key="14">
    <source>
        <dbReference type="RuleBase" id="RU000461"/>
    </source>
</evidence>
<dbReference type="OrthoDB" id="2789670at2759"/>
<proteinExistence type="inferred from homology"/>
<sequence>MPSEYQWETFAEWKTRWGDVTSLTLLGQRWVILNSLEAAVDLLDKKSASYSDRPTMSMAGELMGWSQALILSPYGDRFRDIRRLLHRYLGSRGQFDRIEPFYGLLQYETHRFVTRLLHSPEHFVDHIRKSAGGIILQMGYGYRVKDGADPLVQLVDRALDGLTAAATPGSFLVDIVPALRFVPSWFPGASWKRKAASWRAETRAMADVPFEMAKDEAAHGGEGTNLIGDNIGQATSEQQKYHLKMAAASLYAGGADTTVSSLSTFFLAMARYPDVQRKAQQELDAVVKSDRMPTMADYGRLPYIRALVSECLRWHPIGPLGIPHQSTEDDVYRGYFLPKGTVFVANIWYMTRDPKIYSDPSEFKPERFLEGDGRVPEQDPRYSVFGFGRRICPGINLADASIFLMCATTLALFDIRPVVEDGKEIIPEVAYTTGTISYPKPFRCSIKPRSAKAEALITG</sequence>